<dbReference type="PANTHER" id="PTHR45947:SF3">
    <property type="entry name" value="SULFOQUINOVOSYL TRANSFERASE SQD2"/>
    <property type="match status" value="1"/>
</dbReference>
<dbReference type="AlphaFoldDB" id="A0A947DGE8"/>
<dbReference type="GO" id="GO:0016757">
    <property type="term" value="F:glycosyltransferase activity"/>
    <property type="evidence" value="ECO:0007669"/>
    <property type="project" value="InterPro"/>
</dbReference>
<reference evidence="3" key="2">
    <citation type="journal article" date="2021" name="Mar. Drugs">
        <title>Genome Reduction and Secondary Metabolism of the Marine Sponge-Associated Cyanobacterium Leptothoe.</title>
        <authorList>
            <person name="Konstantinou D."/>
            <person name="Popin R.V."/>
            <person name="Fewer D.P."/>
            <person name="Sivonen K."/>
            <person name="Gkelis S."/>
        </authorList>
    </citation>
    <scope>NUCLEOTIDE SEQUENCE</scope>
    <source>
        <strain evidence="3">TAU-MAC 1115</strain>
    </source>
</reference>
<dbReference type="Gene3D" id="3.40.50.2000">
    <property type="entry name" value="Glycogen Phosphorylase B"/>
    <property type="match status" value="2"/>
</dbReference>
<dbReference type="InterPro" id="IPR028098">
    <property type="entry name" value="Glyco_trans_4-like_N"/>
</dbReference>
<feature type="domain" description="Glycosyl transferase family 1" evidence="1">
    <location>
        <begin position="163"/>
        <end position="308"/>
    </location>
</feature>
<proteinExistence type="predicted"/>
<dbReference type="RefSeq" id="WP_215609677.1">
    <property type="nucleotide sequence ID" value="NZ_JADOES010000029.1"/>
</dbReference>
<accession>A0A947DGE8</accession>
<evidence type="ECO:0000313" key="4">
    <source>
        <dbReference type="Proteomes" id="UP000717364"/>
    </source>
</evidence>
<gene>
    <name evidence="3" type="ORF">IXB50_14375</name>
</gene>
<evidence type="ECO:0000259" key="1">
    <source>
        <dbReference type="Pfam" id="PF00534"/>
    </source>
</evidence>
<dbReference type="SUPFAM" id="SSF53756">
    <property type="entry name" value="UDP-Glycosyltransferase/glycogen phosphorylase"/>
    <property type="match status" value="1"/>
</dbReference>
<keyword evidence="4" id="KW-1185">Reference proteome</keyword>
<dbReference type="Pfam" id="PF00534">
    <property type="entry name" value="Glycos_transf_1"/>
    <property type="match status" value="1"/>
</dbReference>
<dbReference type="CDD" id="cd03802">
    <property type="entry name" value="GT4_AviGT4-like"/>
    <property type="match status" value="1"/>
</dbReference>
<sequence>MRVAQVTPLWEQVPPMAYGGTELIVSLLTEELVRRGHQVTLFASGDSKTTALLEPGCEQALRSLGVLPPKYGYYEQMQLGKVFEQVGEFDIIHSHMDAAALPYTHLDQTPVVHTLHRTFTPATEKVFSQYRWQNLVSVSNSQQRPELGLNYVTTVHNAISPDQFDFYARPDTPTYLAFLGRMSMEKGPHLAIEIAKRSGYPLKMAGKVDFENKDFFDHQIAPHIDGQQIEFLGEVSHGLKQELMGKAMATLFPITWPEPFGLVMTESMASGTPVIAIAMGSASEVIADGKTGFLCHSIEDCVEAVAQVHQLSRYACRRHVAVNFSVERMVDDYEAVYRKLISDRIDHNEPRWIATPISK</sequence>
<comment type="caution">
    <text evidence="3">The sequence shown here is derived from an EMBL/GenBank/DDBJ whole genome shotgun (WGS) entry which is preliminary data.</text>
</comment>
<dbReference type="InterPro" id="IPR001296">
    <property type="entry name" value="Glyco_trans_1"/>
</dbReference>
<dbReference type="Proteomes" id="UP000717364">
    <property type="component" value="Unassembled WGS sequence"/>
</dbReference>
<dbReference type="InterPro" id="IPR050194">
    <property type="entry name" value="Glycosyltransferase_grp1"/>
</dbReference>
<name>A0A947DGE8_9CYAN</name>
<evidence type="ECO:0000313" key="3">
    <source>
        <dbReference type="EMBL" id="MBT9316612.1"/>
    </source>
</evidence>
<dbReference type="EMBL" id="JADOES010000029">
    <property type="protein sequence ID" value="MBT9316612.1"/>
    <property type="molecule type" value="Genomic_DNA"/>
</dbReference>
<evidence type="ECO:0000259" key="2">
    <source>
        <dbReference type="Pfam" id="PF13439"/>
    </source>
</evidence>
<reference evidence="3" key="1">
    <citation type="submission" date="2020-11" db="EMBL/GenBank/DDBJ databases">
        <authorList>
            <person name="Konstantinou D."/>
            <person name="Gkelis S."/>
            <person name="Popin R."/>
            <person name="Fewer D."/>
            <person name="Sivonen K."/>
        </authorList>
    </citation>
    <scope>NUCLEOTIDE SEQUENCE</scope>
    <source>
        <strain evidence="3">TAU-MAC 1115</strain>
    </source>
</reference>
<dbReference type="Pfam" id="PF13439">
    <property type="entry name" value="Glyco_transf_4"/>
    <property type="match status" value="1"/>
</dbReference>
<organism evidence="3 4">
    <name type="scientific">Leptothoe spongobia TAU-MAC 1115</name>
    <dbReference type="NCBI Taxonomy" id="1967444"/>
    <lineage>
        <taxon>Bacteria</taxon>
        <taxon>Bacillati</taxon>
        <taxon>Cyanobacteriota</taxon>
        <taxon>Cyanophyceae</taxon>
        <taxon>Nodosilineales</taxon>
        <taxon>Cymatolegaceae</taxon>
        <taxon>Leptothoe</taxon>
        <taxon>Leptothoe spongobia</taxon>
    </lineage>
</organism>
<protein>
    <submittedName>
        <fullName evidence="3">Glycosyltransferase family 4 protein</fullName>
    </submittedName>
</protein>
<feature type="domain" description="Glycosyltransferase subfamily 4-like N-terminal" evidence="2">
    <location>
        <begin position="18"/>
        <end position="132"/>
    </location>
</feature>
<dbReference type="PANTHER" id="PTHR45947">
    <property type="entry name" value="SULFOQUINOVOSYL TRANSFERASE SQD2"/>
    <property type="match status" value="1"/>
</dbReference>